<dbReference type="Proteomes" id="UP000000600">
    <property type="component" value="Unassembled WGS sequence"/>
</dbReference>
<accession>A0BX86</accession>
<dbReference type="OMA" id="RENRFQT"/>
<dbReference type="PANTHER" id="PTHR21580:SF60">
    <property type="entry name" value="SPERM-TAIL PG-RICH REPEAT-CONTAINING PROTEIN 2"/>
    <property type="match status" value="1"/>
</dbReference>
<evidence type="ECO:0000313" key="2">
    <source>
        <dbReference type="EMBL" id="CAK63153.1"/>
    </source>
</evidence>
<dbReference type="eggNOG" id="ENOG502QT7V">
    <property type="taxonomic scope" value="Eukaryota"/>
</dbReference>
<dbReference type="InterPro" id="IPR051291">
    <property type="entry name" value="CIMAP"/>
</dbReference>
<evidence type="ECO:0000313" key="3">
    <source>
        <dbReference type="Proteomes" id="UP000000600"/>
    </source>
</evidence>
<sequence>MAFVFQAERTDILQQSGVSQDIGPGSYITHEYYKVKQGNAPFDSSVSRSERNKNEIIPGPGSYYQDNEYDKYQCTLSSNTYGKQHSPKHMKLSDKQQQSFIFASASKRFEAPKVFMTPGPGSYETDIVIDKPIQQQFISQSYMEILRSLNKYQSIPSIPTDNQVYGYTEKGVHDLESNQNPDDTYSGIKQDTVGPGKYEIKDTFEQNRNKGPCWHKSKIPRFDPSISKDINQKVGPGSYNYSNSITPIYKLSPSGNFKSKSSRTFDNTKGEKQKQFMKIYFDKQKEKLMRNPGYSDLEDEEFEFSDVTTPGPGHYFGNTSTQSVSSKHSQQSIKLGYNCFGSRTKRFQEQKVQYQIGPGEYQLDTETVKYNIVQPPFYSSNTRFEEKYLGQLPGPQTYDPKITLADKLMKKLERTPIGNFGINESRYKEEYHQVPGPGSYEINNKLQKGINSIFKSKTDRNISLKQKTDNFPAPGTYNVQNNTIEHEIKKNHEENQEIKQQKQAFGSSMPKFISRKNIQEQVHQEFEDEEEEEEIKKLHNSSGLLKKRKNVQASFNVRENRFQTKKKDTYKLGPGEYYSPNCSKWEKKSFNVLFQKI</sequence>
<organism evidence="2 3">
    <name type="scientific">Paramecium tetraurelia</name>
    <dbReference type="NCBI Taxonomy" id="5888"/>
    <lineage>
        <taxon>Eukaryota</taxon>
        <taxon>Sar</taxon>
        <taxon>Alveolata</taxon>
        <taxon>Ciliophora</taxon>
        <taxon>Intramacronucleata</taxon>
        <taxon>Oligohymenophorea</taxon>
        <taxon>Peniculida</taxon>
        <taxon>Parameciidae</taxon>
        <taxon>Paramecium</taxon>
    </lineage>
</organism>
<dbReference type="InterPro" id="IPR010736">
    <property type="entry name" value="SHIPPO-rpt"/>
</dbReference>
<dbReference type="EMBL" id="CT868024">
    <property type="protein sequence ID" value="CAK63153.1"/>
    <property type="molecule type" value="Genomic_DNA"/>
</dbReference>
<dbReference type="PANTHER" id="PTHR21580">
    <property type="entry name" value="SHIPPO-1-RELATED"/>
    <property type="match status" value="1"/>
</dbReference>
<dbReference type="GeneID" id="5016335"/>
<dbReference type="STRING" id="5888.A0BX86"/>
<proteinExistence type="predicted"/>
<dbReference type="Pfam" id="PF07004">
    <property type="entry name" value="SHIPPO-rpt"/>
    <property type="match status" value="6"/>
</dbReference>
<name>A0BX86_PARTE</name>
<dbReference type="KEGG" id="ptm:GSPATT00033006001"/>
<dbReference type="OrthoDB" id="296292at2759"/>
<protein>
    <recommendedName>
        <fullName evidence="4">Sperm-tail PG-rich repeat protein</fullName>
    </recommendedName>
</protein>
<feature type="region of interest" description="Disordered" evidence="1">
    <location>
        <begin position="40"/>
        <end position="60"/>
    </location>
</feature>
<evidence type="ECO:0000256" key="1">
    <source>
        <dbReference type="SAM" id="MobiDB-lite"/>
    </source>
</evidence>
<dbReference type="HOGENOM" id="CLU_468122_0_0_1"/>
<gene>
    <name evidence="2" type="ORF">GSPATT00033006001</name>
</gene>
<reference evidence="2 3" key="1">
    <citation type="journal article" date="2006" name="Nature">
        <title>Global trends of whole-genome duplications revealed by the ciliate Paramecium tetraurelia.</title>
        <authorList>
            <consortium name="Genoscope"/>
            <person name="Aury J.-M."/>
            <person name="Jaillon O."/>
            <person name="Duret L."/>
            <person name="Noel B."/>
            <person name="Jubin C."/>
            <person name="Porcel B.M."/>
            <person name="Segurens B."/>
            <person name="Daubin V."/>
            <person name="Anthouard V."/>
            <person name="Aiach N."/>
            <person name="Arnaiz O."/>
            <person name="Billaut A."/>
            <person name="Beisson J."/>
            <person name="Blanc I."/>
            <person name="Bouhouche K."/>
            <person name="Camara F."/>
            <person name="Duharcourt S."/>
            <person name="Guigo R."/>
            <person name="Gogendeau D."/>
            <person name="Katinka M."/>
            <person name="Keller A.-M."/>
            <person name="Kissmehl R."/>
            <person name="Klotz C."/>
            <person name="Koll F."/>
            <person name="Le Moue A."/>
            <person name="Lepere C."/>
            <person name="Malinsky S."/>
            <person name="Nowacki M."/>
            <person name="Nowak J.K."/>
            <person name="Plattner H."/>
            <person name="Poulain J."/>
            <person name="Ruiz F."/>
            <person name="Serrano V."/>
            <person name="Zagulski M."/>
            <person name="Dessen P."/>
            <person name="Betermier M."/>
            <person name="Weissenbach J."/>
            <person name="Scarpelli C."/>
            <person name="Schachter V."/>
            <person name="Sperling L."/>
            <person name="Meyer E."/>
            <person name="Cohen J."/>
            <person name="Wincker P."/>
        </authorList>
    </citation>
    <scope>NUCLEOTIDE SEQUENCE [LARGE SCALE GENOMIC DNA]</scope>
    <source>
        <strain evidence="2 3">Stock d4-2</strain>
    </source>
</reference>
<keyword evidence="3" id="KW-1185">Reference proteome</keyword>
<dbReference type="RefSeq" id="XP_001430551.1">
    <property type="nucleotide sequence ID" value="XM_001430514.1"/>
</dbReference>
<evidence type="ECO:0008006" key="4">
    <source>
        <dbReference type="Google" id="ProtNLM"/>
    </source>
</evidence>
<dbReference type="InParanoid" id="A0BX86"/>
<dbReference type="AlphaFoldDB" id="A0BX86"/>